<dbReference type="RefSeq" id="WP_359807316.1">
    <property type="nucleotide sequence ID" value="NZ_JBEXZQ010000072.1"/>
</dbReference>
<dbReference type="Pfam" id="PF14435">
    <property type="entry name" value="SUKH-4"/>
    <property type="match status" value="2"/>
</dbReference>
<gene>
    <name evidence="1" type="ORF">ABZ508_27685</name>
</gene>
<organism evidence="1 2">
    <name type="scientific">Streptomyces lavendulocolor</name>
    <dbReference type="NCBI Taxonomy" id="67316"/>
    <lineage>
        <taxon>Bacteria</taxon>
        <taxon>Bacillati</taxon>
        <taxon>Actinomycetota</taxon>
        <taxon>Actinomycetes</taxon>
        <taxon>Kitasatosporales</taxon>
        <taxon>Streptomycetaceae</taxon>
        <taxon>Streptomyces</taxon>
    </lineage>
</organism>
<reference evidence="1 2" key="1">
    <citation type="submission" date="2024-06" db="EMBL/GenBank/DDBJ databases">
        <title>The Natural Products Discovery Center: Release of the First 8490 Sequenced Strains for Exploring Actinobacteria Biosynthetic Diversity.</title>
        <authorList>
            <person name="Kalkreuter E."/>
            <person name="Kautsar S.A."/>
            <person name="Yang D."/>
            <person name="Bader C.D."/>
            <person name="Teijaro C.N."/>
            <person name="Fluegel L."/>
            <person name="Davis C.M."/>
            <person name="Simpson J.R."/>
            <person name="Lauterbach L."/>
            <person name="Steele A.D."/>
            <person name="Gui C."/>
            <person name="Meng S."/>
            <person name="Li G."/>
            <person name="Viehrig K."/>
            <person name="Ye F."/>
            <person name="Su P."/>
            <person name="Kiefer A.F."/>
            <person name="Nichols A."/>
            <person name="Cepeda A.J."/>
            <person name="Yan W."/>
            <person name="Fan B."/>
            <person name="Jiang Y."/>
            <person name="Adhikari A."/>
            <person name="Zheng C.-J."/>
            <person name="Schuster L."/>
            <person name="Cowan T.M."/>
            <person name="Smanski M.J."/>
            <person name="Chevrette M.G."/>
            <person name="De Carvalho L.P.S."/>
            <person name="Shen B."/>
        </authorList>
    </citation>
    <scope>NUCLEOTIDE SEQUENCE [LARGE SCALE GENOMIC DNA]</scope>
    <source>
        <strain evidence="1 2">NPDC006337</strain>
    </source>
</reference>
<accession>A0ABV2WCU0</accession>
<name>A0ABV2WCU0_9ACTN</name>
<proteinExistence type="predicted"/>
<dbReference type="Proteomes" id="UP001550378">
    <property type="component" value="Unassembled WGS sequence"/>
</dbReference>
<comment type="caution">
    <text evidence="1">The sequence shown here is derived from an EMBL/GenBank/DDBJ whole genome shotgun (WGS) entry which is preliminary data.</text>
</comment>
<dbReference type="InterPro" id="IPR025851">
    <property type="entry name" value="SUKH-4"/>
</dbReference>
<evidence type="ECO:0000313" key="2">
    <source>
        <dbReference type="Proteomes" id="UP001550378"/>
    </source>
</evidence>
<dbReference type="EMBL" id="JBEXZR010000032">
    <property type="protein sequence ID" value="MEU0711147.1"/>
    <property type="molecule type" value="Genomic_DNA"/>
</dbReference>
<evidence type="ECO:0000313" key="1">
    <source>
        <dbReference type="EMBL" id="MEU0711147.1"/>
    </source>
</evidence>
<keyword evidence="2" id="KW-1185">Reference proteome</keyword>
<protein>
    <submittedName>
        <fullName evidence="1">SUKH-4 family immunity protein</fullName>
    </submittedName>
</protein>
<sequence length="384" mass="41569">MDVIHPAITHEPTRRWLAEAGPPAPHELMRFTRLVEGTAVTVSHLVGEEHDPADLDPYVAGLVAVGHLPVETLDAQDVVVDGETGRVFALEMLAPEYAEIFPLAPSLEALGRLLGAVDELVTLRGRFADLAERRGTGVVREASERLLALFGEEGGGGAEEVPAFWRIAALIRPMALVARPGRGLRLDLPARFLEDEFGAEQIVRVAPAAMPAALEHGPTRRFLAEVGLPRDGLMFGLGERETLLGTLRQERERLGAEPALRHLGLTGRLPPDADRLLVLGGLVHDLDVVVDGRTGEVHYLECGAGTVTPVNADVSTLAFSVWMHGREQRIDKEHDLTGDFYHQLADAMVAVLASVDPVACLPATGPDDYRYWPEVFHDEAGGVL</sequence>